<reference evidence="1" key="1">
    <citation type="submission" date="2020-02" db="EMBL/GenBank/DDBJ databases">
        <authorList>
            <person name="Meier V. D."/>
        </authorList>
    </citation>
    <scope>NUCLEOTIDE SEQUENCE</scope>
    <source>
        <strain evidence="1">AVDCRST_MAG48</strain>
    </source>
</reference>
<name>A0A6J4LST8_9ACTN</name>
<evidence type="ECO:0000313" key="1">
    <source>
        <dbReference type="EMBL" id="CAA9340803.1"/>
    </source>
</evidence>
<protein>
    <submittedName>
        <fullName evidence="1">Uncharacterized protein</fullName>
    </submittedName>
</protein>
<dbReference type="AlphaFoldDB" id="A0A6J4LST8"/>
<sequence>MAPPGVLLGPAGALGPALVGSAEGAAPVASAVGAAEVAGASGRLEPASEPQADSSRAAAAVPARRAEVVHEVRMEPLHVTSVRPR</sequence>
<accession>A0A6J4LST8</accession>
<gene>
    <name evidence="1" type="ORF">AVDCRST_MAG48-3628</name>
</gene>
<dbReference type="EMBL" id="CADCTS010000508">
    <property type="protein sequence ID" value="CAA9340803.1"/>
    <property type="molecule type" value="Genomic_DNA"/>
</dbReference>
<proteinExistence type="predicted"/>
<organism evidence="1">
    <name type="scientific">uncultured Friedmanniella sp</name>
    <dbReference type="NCBI Taxonomy" id="335381"/>
    <lineage>
        <taxon>Bacteria</taxon>
        <taxon>Bacillati</taxon>
        <taxon>Actinomycetota</taxon>
        <taxon>Actinomycetes</taxon>
        <taxon>Propionibacteriales</taxon>
        <taxon>Nocardioidaceae</taxon>
        <taxon>Friedmanniella</taxon>
        <taxon>environmental samples</taxon>
    </lineage>
</organism>